<dbReference type="AlphaFoldDB" id="A0A8E0RQP5"/>
<name>A0A8E0RQP5_9TREM</name>
<proteinExistence type="predicted"/>
<feature type="chain" id="PRO_5034052185" evidence="1">
    <location>
        <begin position="17"/>
        <end position="754"/>
    </location>
</feature>
<comment type="caution">
    <text evidence="2">The sequence shown here is derived from an EMBL/GenBank/DDBJ whole genome shotgun (WGS) entry which is preliminary data.</text>
</comment>
<accession>A0A8E0RQP5</accession>
<evidence type="ECO:0000313" key="2">
    <source>
        <dbReference type="EMBL" id="KAA0190652.1"/>
    </source>
</evidence>
<dbReference type="OrthoDB" id="5954366at2759"/>
<dbReference type="InterPro" id="IPR032675">
    <property type="entry name" value="LRR_dom_sf"/>
</dbReference>
<keyword evidence="1" id="KW-0732">Signal</keyword>
<reference evidence="2" key="1">
    <citation type="submission" date="2019-05" db="EMBL/GenBank/DDBJ databases">
        <title>Annotation for the trematode Fasciolopsis buski.</title>
        <authorList>
            <person name="Choi Y.-J."/>
        </authorList>
    </citation>
    <scope>NUCLEOTIDE SEQUENCE</scope>
    <source>
        <strain evidence="2">HT</strain>
        <tissue evidence="2">Whole worm</tissue>
    </source>
</reference>
<organism evidence="2 3">
    <name type="scientific">Fasciolopsis buskii</name>
    <dbReference type="NCBI Taxonomy" id="27845"/>
    <lineage>
        <taxon>Eukaryota</taxon>
        <taxon>Metazoa</taxon>
        <taxon>Spiralia</taxon>
        <taxon>Lophotrochozoa</taxon>
        <taxon>Platyhelminthes</taxon>
        <taxon>Trematoda</taxon>
        <taxon>Digenea</taxon>
        <taxon>Plagiorchiida</taxon>
        <taxon>Echinostomata</taxon>
        <taxon>Echinostomatoidea</taxon>
        <taxon>Fasciolidae</taxon>
        <taxon>Fasciolopsis</taxon>
    </lineage>
</organism>
<gene>
    <name evidence="2" type="ORF">FBUS_04947</name>
</gene>
<dbReference type="Proteomes" id="UP000728185">
    <property type="component" value="Unassembled WGS sequence"/>
</dbReference>
<keyword evidence="3" id="KW-1185">Reference proteome</keyword>
<evidence type="ECO:0000256" key="1">
    <source>
        <dbReference type="SAM" id="SignalP"/>
    </source>
</evidence>
<sequence length="754" mass="83226">MCHGFLLFAAAFCVAAIEVKGIKDVPDISSACVWTYSGYAEIVLKDEFPVVNGSLLDLCPDNVTALTITESTRNISRTINGDFFLHPKMSSVEMLYIHVKNLFVHSSLVISNQSNQEPSLRVISISDSKLTLPILGAFPDLQKITTIILRNCSLHELPFDLLVHSPQLEVIDISDNYFKLLPSFSLPQHTANKIVINVTNNPIECSCVNSWIYSRGQFIGAPSCLSDLKSCQPIFDVRLRSQTVETRLVNETIYVSVLASQSLKLVCLFDSTVPGDIYWVTPVGVVPPTTFTENATHSLYSYVVQPIIAPTTVRIFSNSSESDLHVENARGHLSGSWYCVGRSSLGISVSNQVKVSIISSVYHAQVYVLSLCYGYGAMAVLLLVGILGGTIRYCNETRCMRRPQPPFAYGGKTFIGVIPVPEVDEDSCEEKRQAGRTYDIHQGSMQYVSAGRICSICSKPPTYWFCDDCKAVHFVESVHELKAIDVLHAECGSPEGDLLQEGEIQIVCLAQQPSSLPPNDAANGLSETHRLLTTPECKNNTDEPSKHSCDSTCADVTHTATTAPLFYARSGNCVIRVRGERLEESPDMYRPFEDLQSFKEAICFHSIHRPKSADVKLVVSNDKLAEEYREALADLARAVESPDPNHFREHLEEFRSRLRRDVGHGVKVLRGEFQGLRARSARGVATLRTQSSAAAQRMRAGFSHGVEQVKGGMRSVAELCGASGTIGQTISVVSVYVDETDQIKKERFVSDFVF</sequence>
<feature type="signal peptide" evidence="1">
    <location>
        <begin position="1"/>
        <end position="16"/>
    </location>
</feature>
<dbReference type="EMBL" id="LUCM01006861">
    <property type="protein sequence ID" value="KAA0190652.1"/>
    <property type="molecule type" value="Genomic_DNA"/>
</dbReference>
<dbReference type="Gene3D" id="3.80.10.10">
    <property type="entry name" value="Ribonuclease Inhibitor"/>
    <property type="match status" value="1"/>
</dbReference>
<evidence type="ECO:0000313" key="3">
    <source>
        <dbReference type="Proteomes" id="UP000728185"/>
    </source>
</evidence>
<dbReference type="SUPFAM" id="SSF52058">
    <property type="entry name" value="L domain-like"/>
    <property type="match status" value="1"/>
</dbReference>
<protein>
    <submittedName>
        <fullName evidence="2">Leucine rich repeat typical subtype</fullName>
    </submittedName>
</protein>